<dbReference type="HOGENOM" id="CLU_2272289_0_0_5"/>
<feature type="domain" description="Autotransporter" evidence="1">
    <location>
        <begin position="8"/>
        <end position="100"/>
    </location>
</feature>
<dbReference type="KEGG" id="paca:ID47_07940"/>
<evidence type="ECO:0000313" key="3">
    <source>
        <dbReference type="Proteomes" id="UP000028926"/>
    </source>
</evidence>
<dbReference type="Proteomes" id="UP000028926">
    <property type="component" value="Chromosome"/>
</dbReference>
<evidence type="ECO:0000313" key="2">
    <source>
        <dbReference type="EMBL" id="AIK96665.1"/>
    </source>
</evidence>
<keyword evidence="3" id="KW-1185">Reference proteome</keyword>
<reference evidence="2 3" key="1">
    <citation type="submission" date="2014-07" db="EMBL/GenBank/DDBJ databases">
        <title>Comparative genomic insights into amoeba endosymbionts belonging to the families of Holosporaceae and Candidatus Midichloriaceae within Rickettsiales.</title>
        <authorList>
            <person name="Wang Z."/>
            <person name="Wu M."/>
        </authorList>
    </citation>
    <scope>NUCLEOTIDE SEQUENCE [LARGE SCALE GENOMIC DNA]</scope>
    <source>
        <strain evidence="2">PRA3</strain>
    </source>
</reference>
<gene>
    <name evidence="2" type="ORF">ID47_07940</name>
</gene>
<dbReference type="InterPro" id="IPR005546">
    <property type="entry name" value="Autotransporte_beta"/>
</dbReference>
<dbReference type="Gene3D" id="2.40.128.130">
    <property type="entry name" value="Autotransporter beta-domain"/>
    <property type="match status" value="1"/>
</dbReference>
<organism evidence="2 3">
    <name type="scientific">Candidatus Odyssella acanthamoebae</name>
    <dbReference type="NCBI Taxonomy" id="91604"/>
    <lineage>
        <taxon>Bacteria</taxon>
        <taxon>Pseudomonadati</taxon>
        <taxon>Pseudomonadota</taxon>
        <taxon>Alphaproteobacteria</taxon>
        <taxon>Holosporales</taxon>
        <taxon>Candidatus Paracaedibacteraceae</taxon>
        <taxon>Candidatus Odyssella</taxon>
    </lineage>
</organism>
<name>A0A077B141_9PROT</name>
<dbReference type="SUPFAM" id="SSF103515">
    <property type="entry name" value="Autotransporter"/>
    <property type="match status" value="1"/>
</dbReference>
<proteinExistence type="predicted"/>
<protein>
    <recommendedName>
        <fullName evidence="1">Autotransporter domain-containing protein</fullName>
    </recommendedName>
</protein>
<dbReference type="EMBL" id="CP008941">
    <property type="protein sequence ID" value="AIK96665.1"/>
    <property type="molecule type" value="Genomic_DNA"/>
</dbReference>
<dbReference type="InterPro" id="IPR036709">
    <property type="entry name" value="Autotransporte_beta_dom_sf"/>
</dbReference>
<dbReference type="Pfam" id="PF03797">
    <property type="entry name" value="Autotransporter"/>
    <property type="match status" value="1"/>
</dbReference>
<evidence type="ECO:0000259" key="1">
    <source>
        <dbReference type="Pfam" id="PF03797"/>
    </source>
</evidence>
<dbReference type="AlphaFoldDB" id="A0A077B141"/>
<accession>A0A077B141</accession>
<sequence>MTFIPAVAAHKNSGSHVSGIVEVGRDITLPQSVTLTPYISGGSLVMYEKGYTETGAGIQNLAVQGHHSKTLQGKTGIQLSKFWNFDTETPIYSFAQVAATYR</sequence>